<evidence type="ECO:0000256" key="2">
    <source>
        <dbReference type="ARBA" id="ARBA00000909"/>
    </source>
</evidence>
<evidence type="ECO:0000256" key="4">
    <source>
        <dbReference type="ARBA" id="ARBA00009524"/>
    </source>
</evidence>
<keyword evidence="9 18" id="KW-0630">Potassium</keyword>
<feature type="binding site" evidence="17">
    <location>
        <position position="321"/>
    </location>
    <ligand>
        <name>(6S)-NADPHX</name>
        <dbReference type="ChEBI" id="CHEBI:64076"/>
    </ligand>
</feature>
<feature type="binding site" evidence="18">
    <location>
        <position position="163"/>
    </location>
    <ligand>
        <name>K(+)</name>
        <dbReference type="ChEBI" id="CHEBI:29103"/>
    </ligand>
</feature>
<dbReference type="RefSeq" id="WP_188747394.1">
    <property type="nucleotide sequence ID" value="NZ_BMIK01000001.1"/>
</dbReference>
<dbReference type="InterPro" id="IPR004443">
    <property type="entry name" value="YjeF_N_dom"/>
</dbReference>
<organism evidence="22 23">
    <name type="scientific">Parapedobacter defluvii</name>
    <dbReference type="NCBI Taxonomy" id="2045106"/>
    <lineage>
        <taxon>Bacteria</taxon>
        <taxon>Pseudomonadati</taxon>
        <taxon>Bacteroidota</taxon>
        <taxon>Sphingobacteriia</taxon>
        <taxon>Sphingobacteriales</taxon>
        <taxon>Sphingobacteriaceae</taxon>
        <taxon>Parapedobacter</taxon>
    </lineage>
</organism>
<dbReference type="InterPro" id="IPR000631">
    <property type="entry name" value="CARKD"/>
</dbReference>
<evidence type="ECO:0000256" key="18">
    <source>
        <dbReference type="HAMAP-Rule" id="MF_01966"/>
    </source>
</evidence>
<comment type="cofactor">
    <cofactor evidence="17">
        <name>Mg(2+)</name>
        <dbReference type="ChEBI" id="CHEBI:18420"/>
    </cofactor>
</comment>
<gene>
    <name evidence="17" type="primary">nnrD</name>
    <name evidence="18" type="synonym">nnrE</name>
    <name evidence="22" type="ORF">GCM10011386_07000</name>
</gene>
<feature type="binding site" evidence="18">
    <location>
        <position position="160"/>
    </location>
    <ligand>
        <name>(6S)-NADPHX</name>
        <dbReference type="ChEBI" id="CHEBI:64076"/>
    </ligand>
</feature>
<accession>A0ABQ1L5A6</accession>
<feature type="binding site" evidence="17">
    <location>
        <position position="263"/>
    </location>
    <ligand>
        <name>(6S)-NADPHX</name>
        <dbReference type="ChEBI" id="CHEBI:64076"/>
    </ligand>
</feature>
<comment type="caution">
    <text evidence="22">The sequence shown here is derived from an EMBL/GenBank/DDBJ whole genome shotgun (WGS) entry which is preliminary data.</text>
</comment>
<dbReference type="InterPro" id="IPR029056">
    <property type="entry name" value="Ribokinase-like"/>
</dbReference>
<evidence type="ECO:0000313" key="23">
    <source>
        <dbReference type="Proteomes" id="UP000597338"/>
    </source>
</evidence>
<comment type="catalytic activity">
    <reaction evidence="16 17 19">
        <text>(6S)-NADPHX + ADP = AMP + phosphate + NADPH + H(+)</text>
        <dbReference type="Rhea" id="RHEA:32235"/>
        <dbReference type="ChEBI" id="CHEBI:15378"/>
        <dbReference type="ChEBI" id="CHEBI:43474"/>
        <dbReference type="ChEBI" id="CHEBI:57783"/>
        <dbReference type="ChEBI" id="CHEBI:64076"/>
        <dbReference type="ChEBI" id="CHEBI:456215"/>
        <dbReference type="ChEBI" id="CHEBI:456216"/>
        <dbReference type="EC" id="4.2.1.136"/>
    </reaction>
</comment>
<dbReference type="CDD" id="cd01171">
    <property type="entry name" value="YXKO-related"/>
    <property type="match status" value="1"/>
</dbReference>
<feature type="binding site" evidence="18">
    <location>
        <position position="60"/>
    </location>
    <ligand>
        <name>K(+)</name>
        <dbReference type="ChEBI" id="CHEBI:29103"/>
    </ligand>
</feature>
<dbReference type="EC" id="5.1.99.6" evidence="19"/>
<dbReference type="PIRSF" id="PIRSF017184">
    <property type="entry name" value="Nnr"/>
    <property type="match status" value="1"/>
</dbReference>
<evidence type="ECO:0000256" key="14">
    <source>
        <dbReference type="ARBA" id="ARBA00025153"/>
    </source>
</evidence>
<dbReference type="InterPro" id="IPR030677">
    <property type="entry name" value="Nnr"/>
</dbReference>
<feature type="binding site" evidence="18">
    <location>
        <begin position="131"/>
        <end position="137"/>
    </location>
    <ligand>
        <name>(6S)-NADPHX</name>
        <dbReference type="ChEBI" id="CHEBI:64076"/>
    </ligand>
</feature>
<evidence type="ECO:0000256" key="5">
    <source>
        <dbReference type="ARBA" id="ARBA00022723"/>
    </source>
</evidence>
<comment type="similarity">
    <text evidence="18">Belongs to the NnrE/AIBP family.</text>
</comment>
<comment type="similarity">
    <text evidence="17">Belongs to the NnrD/CARKD family.</text>
</comment>
<dbReference type="Proteomes" id="UP000597338">
    <property type="component" value="Unassembled WGS sequence"/>
</dbReference>
<evidence type="ECO:0000256" key="15">
    <source>
        <dbReference type="ARBA" id="ARBA00048238"/>
    </source>
</evidence>
<dbReference type="InterPro" id="IPR017953">
    <property type="entry name" value="Carbohydrate_kinase_pred_CS"/>
</dbReference>
<proteinExistence type="inferred from homology"/>
<dbReference type="SUPFAM" id="SSF53613">
    <property type="entry name" value="Ribokinase-like"/>
    <property type="match status" value="1"/>
</dbReference>
<evidence type="ECO:0000256" key="19">
    <source>
        <dbReference type="PIRNR" id="PIRNR017184"/>
    </source>
</evidence>
<evidence type="ECO:0000256" key="10">
    <source>
        <dbReference type="ARBA" id="ARBA00023027"/>
    </source>
</evidence>
<feature type="binding site" evidence="18">
    <location>
        <begin position="59"/>
        <end position="63"/>
    </location>
    <ligand>
        <name>(6S)-NADPHX</name>
        <dbReference type="ChEBI" id="CHEBI:64076"/>
    </ligand>
</feature>
<feature type="domain" description="YjeF N-terminal" evidence="21">
    <location>
        <begin position="10"/>
        <end position="218"/>
    </location>
</feature>
<sequence>MKTIITAAQTREADRYTIETTPIASIDLMEHASLAFVTIFMQLYPDKNTHVLICSGTGNNGGDGLAIARLLQERSYDAVAVWIARFGSNESDEFAANMARLYNTPIPITEFFPGDEFPPIPQRVVVDALLGSGLNKPLQGDWLRMVQHINQTGKPVVAVDVPTGLPADGVLSPSEHTLQAHHVISFQRPKLSFFFPESAKSIRHFHVVDIGLDEAFIEKLPSDFKLIEPSDIQQIYRHREPFTHKGTYGHALIIAGDIQTMGAALLACEACLYSGAGLTTAFIPEMGLAALNTRLPEVMYCGVDELPGMWNRVDAIGIGPGLGQRASWLIDGVTHTDKPMVIDADALTFLSQNREWLDRLPKYSILTPHMKEFDRLFGAHKSWWDRVQTAKEQAVARQLVILLKNQYTFIALPDGNLLINPTGNPAMASGGMGDVLTGMLTAFLAQGYPPHDAVILGCYLHGAAGDQLVADSNKVVIPARQVVQAIPATLGNLCHPR</sequence>
<dbReference type="PANTHER" id="PTHR12592:SF0">
    <property type="entry name" value="ATP-DEPENDENT (S)-NAD(P)H-HYDRATE DEHYDRATASE"/>
    <property type="match status" value="1"/>
</dbReference>
<feature type="binding site" evidence="17">
    <location>
        <position position="434"/>
    </location>
    <ligand>
        <name>(6S)-NADPHX</name>
        <dbReference type="ChEBI" id="CHEBI:64076"/>
    </ligand>
</feature>
<keyword evidence="8 17" id="KW-0521">NADP</keyword>
<keyword evidence="13" id="KW-0511">Multifunctional enzyme</keyword>
<evidence type="ECO:0000256" key="9">
    <source>
        <dbReference type="ARBA" id="ARBA00022958"/>
    </source>
</evidence>
<dbReference type="HAMAP" id="MF_01966">
    <property type="entry name" value="NADHX_epimerase"/>
    <property type="match status" value="1"/>
</dbReference>
<reference evidence="23" key="1">
    <citation type="journal article" date="2019" name="Int. J. Syst. Evol. Microbiol.">
        <title>The Global Catalogue of Microorganisms (GCM) 10K type strain sequencing project: providing services to taxonomists for standard genome sequencing and annotation.</title>
        <authorList>
            <consortium name="The Broad Institute Genomics Platform"/>
            <consortium name="The Broad Institute Genome Sequencing Center for Infectious Disease"/>
            <person name="Wu L."/>
            <person name="Ma J."/>
        </authorList>
    </citation>
    <scope>NUCLEOTIDE SEQUENCE [LARGE SCALE GENOMIC DNA]</scope>
    <source>
        <strain evidence="23">CGMCC 1.15342</strain>
    </source>
</reference>
<feature type="binding site" evidence="17">
    <location>
        <begin position="404"/>
        <end position="408"/>
    </location>
    <ligand>
        <name>AMP</name>
        <dbReference type="ChEBI" id="CHEBI:456215"/>
    </ligand>
</feature>
<dbReference type="InterPro" id="IPR036652">
    <property type="entry name" value="YjeF_N_dom_sf"/>
</dbReference>
<comment type="catalytic activity">
    <reaction evidence="1 18 19">
        <text>(6R)-NADHX = (6S)-NADHX</text>
        <dbReference type="Rhea" id="RHEA:32215"/>
        <dbReference type="ChEBI" id="CHEBI:64074"/>
        <dbReference type="ChEBI" id="CHEBI:64075"/>
        <dbReference type="EC" id="5.1.99.6"/>
    </reaction>
</comment>
<dbReference type="HAMAP" id="MF_01965">
    <property type="entry name" value="NADHX_dehydratase"/>
    <property type="match status" value="1"/>
</dbReference>
<comment type="similarity">
    <text evidence="4 19">In the C-terminal section; belongs to the NnrD/CARKD family.</text>
</comment>
<comment type="catalytic activity">
    <reaction evidence="15 17 19">
        <text>(6S)-NADHX + ADP = AMP + phosphate + NADH + H(+)</text>
        <dbReference type="Rhea" id="RHEA:32223"/>
        <dbReference type="ChEBI" id="CHEBI:15378"/>
        <dbReference type="ChEBI" id="CHEBI:43474"/>
        <dbReference type="ChEBI" id="CHEBI:57945"/>
        <dbReference type="ChEBI" id="CHEBI:64074"/>
        <dbReference type="ChEBI" id="CHEBI:456215"/>
        <dbReference type="ChEBI" id="CHEBI:456216"/>
        <dbReference type="EC" id="4.2.1.136"/>
    </reaction>
</comment>
<dbReference type="PROSITE" id="PS51385">
    <property type="entry name" value="YJEF_N"/>
    <property type="match status" value="1"/>
</dbReference>
<dbReference type="NCBIfam" id="TIGR00196">
    <property type="entry name" value="yjeF_cterm"/>
    <property type="match status" value="1"/>
</dbReference>
<evidence type="ECO:0000256" key="7">
    <source>
        <dbReference type="ARBA" id="ARBA00022840"/>
    </source>
</evidence>
<keyword evidence="5 18" id="KW-0479">Metal-binding</keyword>
<name>A0ABQ1L5A6_9SPHI</name>
<evidence type="ECO:0000256" key="16">
    <source>
        <dbReference type="ARBA" id="ARBA00049209"/>
    </source>
</evidence>
<evidence type="ECO:0000313" key="22">
    <source>
        <dbReference type="EMBL" id="GGC17711.1"/>
    </source>
</evidence>
<evidence type="ECO:0000256" key="12">
    <source>
        <dbReference type="ARBA" id="ARBA00023239"/>
    </source>
</evidence>
<keyword evidence="11 18" id="KW-0413">Isomerase</keyword>
<evidence type="ECO:0000256" key="6">
    <source>
        <dbReference type="ARBA" id="ARBA00022741"/>
    </source>
</evidence>
<evidence type="ECO:0000259" key="21">
    <source>
        <dbReference type="PROSITE" id="PS51385"/>
    </source>
</evidence>
<keyword evidence="6 17" id="KW-0547">Nucleotide-binding</keyword>
<comment type="function">
    <text evidence="17">Catalyzes the dehydration of the S-form of NAD(P)HX at the expense of ADP, which is converted to AMP. Together with NAD(P)HX epimerase, which catalyzes the epimerization of the S- and R-forms, the enzyme allows the repair of both epimers of NAD(P)HX, a damaged form of NAD(P)H that is a result of enzymatic or heat-dependent hydration.</text>
</comment>
<evidence type="ECO:0000256" key="17">
    <source>
        <dbReference type="HAMAP-Rule" id="MF_01965"/>
    </source>
</evidence>
<keyword evidence="12 17" id="KW-0456">Lyase</keyword>
<keyword evidence="23" id="KW-1185">Reference proteome</keyword>
<dbReference type="PANTHER" id="PTHR12592">
    <property type="entry name" value="ATP-DEPENDENT (S)-NAD(P)H-HYDRATE DEHYDRATASE FAMILY MEMBER"/>
    <property type="match status" value="1"/>
</dbReference>
<dbReference type="SUPFAM" id="SSF64153">
    <property type="entry name" value="YjeF N-terminal domain-like"/>
    <property type="match status" value="1"/>
</dbReference>
<comment type="subunit">
    <text evidence="17">Homotetramer.</text>
</comment>
<dbReference type="Pfam" id="PF01256">
    <property type="entry name" value="Carb_kinase"/>
    <property type="match status" value="1"/>
</dbReference>
<comment type="function">
    <text evidence="14 19">Bifunctional enzyme that catalyzes the epimerization of the S- and R-forms of NAD(P)HX and the dehydration of the S-form of NAD(P)HX at the expense of ADP, which is converted to AMP. This allows the repair of both epimers of NAD(P)HX, a damaged form of NAD(P)H that is a result of enzymatic or heat-dependent hydration.</text>
</comment>
<feature type="domain" description="YjeF C-terminal" evidence="20">
    <location>
        <begin position="228"/>
        <end position="493"/>
    </location>
</feature>
<dbReference type="Gene3D" id="3.40.1190.20">
    <property type="match status" value="1"/>
</dbReference>
<evidence type="ECO:0000256" key="3">
    <source>
        <dbReference type="ARBA" id="ARBA00006001"/>
    </source>
</evidence>
<comment type="cofactor">
    <cofactor evidence="18 19">
        <name>K(+)</name>
        <dbReference type="ChEBI" id="CHEBI:29103"/>
    </cofactor>
    <text evidence="18 19">Binds 1 potassium ion per subunit.</text>
</comment>
<keyword evidence="10 17" id="KW-0520">NAD</keyword>
<evidence type="ECO:0000256" key="1">
    <source>
        <dbReference type="ARBA" id="ARBA00000013"/>
    </source>
</evidence>
<keyword evidence="7 17" id="KW-0067">ATP-binding</keyword>
<protein>
    <recommendedName>
        <fullName evidence="19">Bifunctional NAD(P)H-hydrate repair enzyme</fullName>
    </recommendedName>
    <alternativeName>
        <fullName evidence="19">Nicotinamide nucleotide repair protein</fullName>
    </alternativeName>
    <domain>
        <recommendedName>
            <fullName evidence="19">ADP-dependent (S)-NAD(P)H-hydrate dehydratase</fullName>
            <ecNumber evidence="19">4.2.1.136</ecNumber>
        </recommendedName>
        <alternativeName>
            <fullName evidence="19">ADP-dependent NAD(P)HX dehydratase</fullName>
        </alternativeName>
    </domain>
    <domain>
        <recommendedName>
            <fullName evidence="19">NAD(P)H-hydrate epimerase</fullName>
            <ecNumber evidence="19">5.1.99.6</ecNumber>
        </recommendedName>
    </domain>
</protein>
<evidence type="ECO:0000256" key="13">
    <source>
        <dbReference type="ARBA" id="ARBA00023268"/>
    </source>
</evidence>
<dbReference type="Pfam" id="PF03853">
    <property type="entry name" value="YjeF_N"/>
    <property type="match status" value="1"/>
</dbReference>
<dbReference type="PROSITE" id="PS51383">
    <property type="entry name" value="YJEF_C_3"/>
    <property type="match status" value="1"/>
</dbReference>
<feature type="binding site" evidence="17">
    <location>
        <position position="369"/>
    </location>
    <ligand>
        <name>(6S)-NADPHX</name>
        <dbReference type="ChEBI" id="CHEBI:64076"/>
    </ligand>
</feature>
<dbReference type="PROSITE" id="PS01050">
    <property type="entry name" value="YJEF_C_2"/>
    <property type="match status" value="1"/>
</dbReference>
<feature type="binding site" evidence="18">
    <location>
        <position position="127"/>
    </location>
    <ligand>
        <name>K(+)</name>
        <dbReference type="ChEBI" id="CHEBI:29103"/>
    </ligand>
</feature>
<evidence type="ECO:0000256" key="8">
    <source>
        <dbReference type="ARBA" id="ARBA00022857"/>
    </source>
</evidence>
<comment type="catalytic activity">
    <reaction evidence="2 18 19">
        <text>(6R)-NADPHX = (6S)-NADPHX</text>
        <dbReference type="Rhea" id="RHEA:32227"/>
        <dbReference type="ChEBI" id="CHEBI:64076"/>
        <dbReference type="ChEBI" id="CHEBI:64077"/>
        <dbReference type="EC" id="5.1.99.6"/>
    </reaction>
</comment>
<dbReference type="Gene3D" id="3.40.50.10260">
    <property type="entry name" value="YjeF N-terminal domain"/>
    <property type="match status" value="1"/>
</dbReference>
<dbReference type="NCBIfam" id="TIGR00197">
    <property type="entry name" value="yjeF_nterm"/>
    <property type="match status" value="1"/>
</dbReference>
<comment type="function">
    <text evidence="18">Catalyzes the epimerization of the S- and R-forms of NAD(P)HX, a damaged form of NAD(P)H that is a result of enzymatic or heat-dependent hydration. This is a prerequisite for the S-specific NAD(P)H-hydrate dehydratase to allow the repair of both epimers of NAD(P)HX.</text>
</comment>
<comment type="caution">
    <text evidence="18">Lacks conserved residue(s) required for the propagation of feature annotation.</text>
</comment>
<comment type="similarity">
    <text evidence="3 19">In the N-terminal section; belongs to the NnrE/AIBP family.</text>
</comment>
<dbReference type="EC" id="4.2.1.136" evidence="19"/>
<evidence type="ECO:0000259" key="20">
    <source>
        <dbReference type="PROSITE" id="PS51383"/>
    </source>
</evidence>
<evidence type="ECO:0000256" key="11">
    <source>
        <dbReference type="ARBA" id="ARBA00023235"/>
    </source>
</evidence>
<feature type="binding site" evidence="17">
    <location>
        <position position="433"/>
    </location>
    <ligand>
        <name>AMP</name>
        <dbReference type="ChEBI" id="CHEBI:456215"/>
    </ligand>
</feature>
<dbReference type="EMBL" id="BMIK01000001">
    <property type="protein sequence ID" value="GGC17711.1"/>
    <property type="molecule type" value="Genomic_DNA"/>
</dbReference>